<dbReference type="PANTHER" id="PTHR12959:SF11">
    <property type="entry name" value="GPI TRANSAMIDASE COMPONENT PIG-T"/>
    <property type="match status" value="1"/>
</dbReference>
<evidence type="ECO:0000313" key="6">
    <source>
        <dbReference type="EMBL" id="UYV67737.1"/>
    </source>
</evidence>
<evidence type="ECO:0000313" key="7">
    <source>
        <dbReference type="Proteomes" id="UP001235939"/>
    </source>
</evidence>
<organism evidence="6 7">
    <name type="scientific">Cordylochernes scorpioides</name>
    <dbReference type="NCBI Taxonomy" id="51811"/>
    <lineage>
        <taxon>Eukaryota</taxon>
        <taxon>Metazoa</taxon>
        <taxon>Ecdysozoa</taxon>
        <taxon>Arthropoda</taxon>
        <taxon>Chelicerata</taxon>
        <taxon>Arachnida</taxon>
        <taxon>Pseudoscorpiones</taxon>
        <taxon>Cheliferoidea</taxon>
        <taxon>Chernetidae</taxon>
        <taxon>Cordylochernes</taxon>
    </lineage>
</organism>
<dbReference type="EMBL" id="CP092867">
    <property type="protein sequence ID" value="UYV67737.1"/>
    <property type="molecule type" value="Genomic_DNA"/>
</dbReference>
<dbReference type="Gene3D" id="3.30.420.10">
    <property type="entry name" value="Ribonuclease H-like superfamily/Ribonuclease H"/>
    <property type="match status" value="1"/>
</dbReference>
<proteinExistence type="predicted"/>
<dbReference type="InterPro" id="IPR013103">
    <property type="entry name" value="RVT_2"/>
</dbReference>
<dbReference type="InterPro" id="IPR036397">
    <property type="entry name" value="RNaseH_sf"/>
</dbReference>
<evidence type="ECO:0000259" key="5">
    <source>
        <dbReference type="Pfam" id="PF25597"/>
    </source>
</evidence>
<keyword evidence="7" id="KW-1185">Reference proteome</keyword>
<dbReference type="InterPro" id="IPR007245">
    <property type="entry name" value="PIG-T"/>
</dbReference>
<feature type="domain" description="Retroviral polymerase SH3-like" evidence="5">
    <location>
        <begin position="502"/>
        <end position="542"/>
    </location>
</feature>
<dbReference type="Pfam" id="PF25597">
    <property type="entry name" value="SH3_retrovirus"/>
    <property type="match status" value="1"/>
</dbReference>
<protein>
    <submittedName>
        <fullName evidence="6">PIGT</fullName>
    </submittedName>
</protein>
<dbReference type="InterPro" id="IPR009057">
    <property type="entry name" value="Homeodomain-like_sf"/>
</dbReference>
<feature type="domain" description="Reverse transcriptase Ty1/copia-type" evidence="3">
    <location>
        <begin position="619"/>
        <end position="718"/>
    </location>
</feature>
<evidence type="ECO:0000259" key="3">
    <source>
        <dbReference type="Pfam" id="PF07727"/>
    </source>
</evidence>
<comment type="subcellular location">
    <subcellularLocation>
        <location evidence="1">Nucleus</location>
    </subcellularLocation>
</comment>
<dbReference type="InterPro" id="IPR057670">
    <property type="entry name" value="SH3_retrovirus"/>
</dbReference>
<dbReference type="Pfam" id="PF01498">
    <property type="entry name" value="HTH_Tnp_Tc3_2"/>
    <property type="match status" value="1"/>
</dbReference>
<accession>A0ABY6KFV0</accession>
<gene>
    <name evidence="6" type="ORF">LAZ67_5001817</name>
</gene>
<feature type="domain" description="Transposase Tc1-like" evidence="2">
    <location>
        <begin position="75"/>
        <end position="144"/>
    </location>
</feature>
<reference evidence="6 7" key="1">
    <citation type="submission" date="2022-01" db="EMBL/GenBank/DDBJ databases">
        <title>A chromosomal length assembly of Cordylochernes scorpioides.</title>
        <authorList>
            <person name="Zeh D."/>
            <person name="Zeh J."/>
        </authorList>
    </citation>
    <scope>NUCLEOTIDE SEQUENCE [LARGE SCALE GENOMIC DNA]</scope>
    <source>
        <strain evidence="6">IN4F17</strain>
        <tissue evidence="6">Whole Body</tissue>
    </source>
</reference>
<name>A0ABY6KFV0_9ARAC</name>
<dbReference type="Pfam" id="PF04113">
    <property type="entry name" value="Gpi16"/>
    <property type="match status" value="1"/>
</dbReference>
<dbReference type="InterPro" id="IPR038717">
    <property type="entry name" value="Tc1-like_DDE_dom"/>
</dbReference>
<evidence type="ECO:0000259" key="4">
    <source>
        <dbReference type="Pfam" id="PF13358"/>
    </source>
</evidence>
<dbReference type="Pfam" id="PF13358">
    <property type="entry name" value="DDE_3"/>
    <property type="match status" value="1"/>
</dbReference>
<dbReference type="PANTHER" id="PTHR12959">
    <property type="entry name" value="GPI TRANSAMIDASE COMPONENT PIG-T-RELATED"/>
    <property type="match status" value="1"/>
</dbReference>
<feature type="domain" description="Tc1-like transposase DDE" evidence="4">
    <location>
        <begin position="154"/>
        <end position="286"/>
    </location>
</feature>
<dbReference type="Pfam" id="PF07727">
    <property type="entry name" value="RVT_2"/>
    <property type="match status" value="1"/>
</dbReference>
<evidence type="ECO:0000259" key="2">
    <source>
        <dbReference type="Pfam" id="PF01498"/>
    </source>
</evidence>
<sequence length="1209" mass="138948">MPGHRKRRQFKQTDAFTRGMVIVLKRAGWSIRQIAADTHLGASTVHRLWRRWLEQGNVAIYRNVDATRVTSARVDRRILRQAVAAPQATCTAILQHVQDTLDHSISTRTISRRLVANGLHSCRPLRRLPLTPPNRRQRLEWCRARSTWMTEWHRVVFSDESRFCLSSDSRRVRVWRRRGERSNQAAIVERPTVRQRGIMGTMTAQRYVDDVLRPVTLPYLQGVPNALYQQDNARPHTARISQQALQDVQMLPWPPYSPDLSPIEHVWDIIGRRLHALPQPRSEDELWQMVEREWSAIPQDAIRTLTLYLDVLLRASPSAMVISNKIHFDGLWSMVDPGETKPKEADHVTLSRFNSRQNKALAKICLSIGDEQQQHVRNSPKEVWAELEKLFGHLAKDCYRLKATKHESHENHQRSKLRQKPVCQLDEMTVANTLLVPDIKTGVISVLQAVENDRKVIFNIDDDDDNLLIEAERRDNKEKPPFEWWFGWKSSLQHLRACGFEVFVHIPRERRSKLQPRALRGILVGYALHGHGWRIWIPEKNQHRGKEVPTAWSHPLRHHTKEDETVISSKMELTDCGGITGSRKTESYPSSYQEAIESLEATRWLTEIEEEMESLRKPNVWGLGELPKDVTPIPCRWVLHKKTNVSGEVTRYKVCLVAKGFGQHKGLDFNGIYAPVSSFETIRLLTANGIERGWHLDQFVVKNAYGNLDKIIYMEQPEVRDLIRQLKVGDLIEDSAHIWCDSQAAITHTKNYVDRSGTRDKYHFIREKIQYVLHDTDWQDMMTGQIQPAEGQQVIPEEGVSTDFKVFPRSIGEIINKYKLNQLHLSLTQGLWHHKKWGYPVYDAPSGAKLWAYFHPSTSDISAEWFGLVNSLSGQYCASLNFIDSTSTIKPTFPLGEKTRNASLFRYAALPRETVCTENLTPWTKLLPCDNKAGLASLFRAIRLFNSNYLSLGLDIRTQCQGQDSCNTLLQQTLDVVLDPLRTSFSKKQDWSFFQTFGSKLMQTCPLSAETKIFVDTASNLTFPFSLSPKPTHQDTERNLAVYNVNDGMPLNVAASYANSHVHWLIPPPYLYSSCHIQGRGVERGGLVCEIHNRHPAQELRVYFQAIVPWFLRVYHHTMTLTVPGRSLLSPDVSLYQPALDRIQPHLLEMEFSIPRRSTARLSVQFDRAFLKWTEYPPDPNHGFYVGSCLVSTSSLASPRNRSLFPGSW</sequence>
<dbReference type="Proteomes" id="UP001235939">
    <property type="component" value="Chromosome 05"/>
</dbReference>
<dbReference type="SUPFAM" id="SSF46689">
    <property type="entry name" value="Homeodomain-like"/>
    <property type="match status" value="1"/>
</dbReference>
<evidence type="ECO:0000256" key="1">
    <source>
        <dbReference type="ARBA" id="ARBA00004123"/>
    </source>
</evidence>
<dbReference type="InterPro" id="IPR002492">
    <property type="entry name" value="Transposase_Tc1-like"/>
</dbReference>